<reference evidence="2" key="1">
    <citation type="submission" date="2020-11" db="EMBL/GenBank/DDBJ databases">
        <authorList>
            <consortium name="DOE Joint Genome Institute"/>
            <person name="Ahrendt S."/>
            <person name="Riley R."/>
            <person name="Andreopoulos W."/>
            <person name="Labutti K."/>
            <person name="Pangilinan J."/>
            <person name="Ruiz-Duenas F.J."/>
            <person name="Barrasa J.M."/>
            <person name="Sanchez-Garcia M."/>
            <person name="Camarero S."/>
            <person name="Miyauchi S."/>
            <person name="Serrano A."/>
            <person name="Linde D."/>
            <person name="Babiker R."/>
            <person name="Drula E."/>
            <person name="Ayuso-Fernandez I."/>
            <person name="Pacheco R."/>
            <person name="Padilla G."/>
            <person name="Ferreira P."/>
            <person name="Barriuso J."/>
            <person name="Kellner H."/>
            <person name="Castanera R."/>
            <person name="Alfaro M."/>
            <person name="Ramirez L."/>
            <person name="Pisabarro A.G."/>
            <person name="Kuo A."/>
            <person name="Tritt A."/>
            <person name="Lipzen A."/>
            <person name="He G."/>
            <person name="Yan M."/>
            <person name="Ng V."/>
            <person name="Cullen D."/>
            <person name="Martin F."/>
            <person name="Rosso M.-N."/>
            <person name="Henrissat B."/>
            <person name="Hibbett D."/>
            <person name="Martinez A.T."/>
            <person name="Grigoriev I.V."/>
        </authorList>
    </citation>
    <scope>NUCLEOTIDE SEQUENCE</scope>
    <source>
        <strain evidence="2">CBS 506.95</strain>
    </source>
</reference>
<organism evidence="2 3">
    <name type="scientific">Crepidotus variabilis</name>
    <dbReference type="NCBI Taxonomy" id="179855"/>
    <lineage>
        <taxon>Eukaryota</taxon>
        <taxon>Fungi</taxon>
        <taxon>Dikarya</taxon>
        <taxon>Basidiomycota</taxon>
        <taxon>Agaricomycotina</taxon>
        <taxon>Agaricomycetes</taxon>
        <taxon>Agaricomycetidae</taxon>
        <taxon>Agaricales</taxon>
        <taxon>Agaricineae</taxon>
        <taxon>Crepidotaceae</taxon>
        <taxon>Crepidotus</taxon>
    </lineage>
</organism>
<dbReference type="OrthoDB" id="3130513at2759"/>
<dbReference type="Proteomes" id="UP000807306">
    <property type="component" value="Unassembled WGS sequence"/>
</dbReference>
<accession>A0A9P6EHA9</accession>
<dbReference type="AlphaFoldDB" id="A0A9P6EHA9"/>
<feature type="coiled-coil region" evidence="1">
    <location>
        <begin position="361"/>
        <end position="402"/>
    </location>
</feature>
<protein>
    <submittedName>
        <fullName evidence="2">Uncharacterized protein</fullName>
    </submittedName>
</protein>
<keyword evidence="3" id="KW-1185">Reference proteome</keyword>
<evidence type="ECO:0000313" key="3">
    <source>
        <dbReference type="Proteomes" id="UP000807306"/>
    </source>
</evidence>
<dbReference type="EMBL" id="MU157849">
    <property type="protein sequence ID" value="KAF9528925.1"/>
    <property type="molecule type" value="Genomic_DNA"/>
</dbReference>
<feature type="coiled-coil region" evidence="1">
    <location>
        <begin position="238"/>
        <end position="286"/>
    </location>
</feature>
<name>A0A9P6EHA9_9AGAR</name>
<evidence type="ECO:0000256" key="1">
    <source>
        <dbReference type="SAM" id="Coils"/>
    </source>
</evidence>
<keyword evidence="1" id="KW-0175">Coiled coil</keyword>
<evidence type="ECO:0000313" key="2">
    <source>
        <dbReference type="EMBL" id="KAF9528925.1"/>
    </source>
</evidence>
<comment type="caution">
    <text evidence="2">The sequence shown here is derived from an EMBL/GenBank/DDBJ whole genome shotgun (WGS) entry which is preliminary data.</text>
</comment>
<sequence>MSNHSSPILETKIFRLEHSGKAIESNNSLLSFSEPSNSPTQLWSSCPSVNGQWIVNRGTGAYLVVENSTIAVKIEQPYEWNIQNEGSSVRLQSDSASQKMLLQTSQQKLALSSHSDADSLFAFTYITQPSLSVGSEDYVQSPEHTCVTNHVFNTVNALNTIIQILEHPDKAPPVDKVNTPIALVPLFTRDHYKAFKARGQEATQNLDFARETVASWFTVIGAKLSEEVNKQGNIEGSAQNDNYGLKAAERQLKELEDTHAKTYTGLKDQQEKFNKFEADFKNAETHFEEALKNEELAQMDYVLGTPWKGGNINRLIGFDVYESFPSKVLRYVWSWKQTARKAAETLKNSSEGERDREEGLLNTLKDQSARELADIAKIEANINRAKSAAEDAARKAAEYQKHHQTLTTLHGLLKDCREHLAGTLVYNIGGGASLSGVRKALQGVIDVLEKGDDFKEPLKILDRAALDHLMTHIPAITSHSNK</sequence>
<proteinExistence type="predicted"/>
<gene>
    <name evidence="2" type="ORF">CPB83DRAFT_893895</name>
</gene>